<evidence type="ECO:0000256" key="1">
    <source>
        <dbReference type="SAM" id="SignalP"/>
    </source>
</evidence>
<evidence type="ECO:0000313" key="2">
    <source>
        <dbReference type="EMBL" id="KAK0646002.1"/>
    </source>
</evidence>
<dbReference type="AlphaFoldDB" id="A0AA39Y6Z1"/>
<gene>
    <name evidence="2" type="ORF">B0T16DRAFT_150975</name>
</gene>
<dbReference type="Proteomes" id="UP001174936">
    <property type="component" value="Unassembled WGS sequence"/>
</dbReference>
<evidence type="ECO:0000313" key="3">
    <source>
        <dbReference type="Proteomes" id="UP001174936"/>
    </source>
</evidence>
<keyword evidence="3" id="KW-1185">Reference proteome</keyword>
<comment type="caution">
    <text evidence="2">The sequence shown here is derived from an EMBL/GenBank/DDBJ whole genome shotgun (WGS) entry which is preliminary data.</text>
</comment>
<proteinExistence type="predicted"/>
<accession>A0AA39Y6Z1</accession>
<evidence type="ECO:0008006" key="4">
    <source>
        <dbReference type="Google" id="ProtNLM"/>
    </source>
</evidence>
<dbReference type="EMBL" id="JAULSV010000004">
    <property type="protein sequence ID" value="KAK0646002.1"/>
    <property type="molecule type" value="Genomic_DNA"/>
</dbReference>
<organism evidence="2 3">
    <name type="scientific">Cercophora newfieldiana</name>
    <dbReference type="NCBI Taxonomy" id="92897"/>
    <lineage>
        <taxon>Eukaryota</taxon>
        <taxon>Fungi</taxon>
        <taxon>Dikarya</taxon>
        <taxon>Ascomycota</taxon>
        <taxon>Pezizomycotina</taxon>
        <taxon>Sordariomycetes</taxon>
        <taxon>Sordariomycetidae</taxon>
        <taxon>Sordariales</taxon>
        <taxon>Lasiosphaeriaceae</taxon>
        <taxon>Cercophora</taxon>
    </lineage>
</organism>
<name>A0AA39Y6Z1_9PEZI</name>
<feature type="chain" id="PRO_5041206187" description="Secreted protein" evidence="1">
    <location>
        <begin position="17"/>
        <end position="142"/>
    </location>
</feature>
<feature type="signal peptide" evidence="1">
    <location>
        <begin position="1"/>
        <end position="16"/>
    </location>
</feature>
<keyword evidence="1" id="KW-0732">Signal</keyword>
<sequence length="142" mass="15817">MGGFSCPRCLLCLCLATHTTNINSWLASMSTEYLRRTPLYVTRPYRSRANPRDNKPPPPAGSSYARVMEDGDVMLLSGGLRPVWASILVACLLQRVIRLTYLVPRSSWSWHGQRCHGSGLSVQRSSKFPPDANACHFGLPRV</sequence>
<protein>
    <recommendedName>
        <fullName evidence="4">Secreted protein</fullName>
    </recommendedName>
</protein>
<reference evidence="2" key="1">
    <citation type="submission" date="2023-06" db="EMBL/GenBank/DDBJ databases">
        <title>Genome-scale phylogeny and comparative genomics of the fungal order Sordariales.</title>
        <authorList>
            <consortium name="Lawrence Berkeley National Laboratory"/>
            <person name="Hensen N."/>
            <person name="Bonometti L."/>
            <person name="Westerberg I."/>
            <person name="Brannstrom I.O."/>
            <person name="Guillou S."/>
            <person name="Cros-Aarteil S."/>
            <person name="Calhoun S."/>
            <person name="Haridas S."/>
            <person name="Kuo A."/>
            <person name="Mondo S."/>
            <person name="Pangilinan J."/>
            <person name="Riley R."/>
            <person name="Labutti K."/>
            <person name="Andreopoulos B."/>
            <person name="Lipzen A."/>
            <person name="Chen C."/>
            <person name="Yanf M."/>
            <person name="Daum C."/>
            <person name="Ng V."/>
            <person name="Clum A."/>
            <person name="Steindorff A."/>
            <person name="Ohm R."/>
            <person name="Martin F."/>
            <person name="Silar P."/>
            <person name="Natvig D."/>
            <person name="Lalanne C."/>
            <person name="Gautier V."/>
            <person name="Ament-Velasquez S.L."/>
            <person name="Kruys A."/>
            <person name="Hutchinson M.I."/>
            <person name="Powell A.J."/>
            <person name="Barry K."/>
            <person name="Miller A.N."/>
            <person name="Grigoriev I.V."/>
            <person name="Debuchy R."/>
            <person name="Gladieux P."/>
            <person name="Thoren M.H."/>
            <person name="Johannesson H."/>
        </authorList>
    </citation>
    <scope>NUCLEOTIDE SEQUENCE</scope>
    <source>
        <strain evidence="2">SMH2532-1</strain>
    </source>
</reference>